<protein>
    <submittedName>
        <fullName evidence="2">Uncharacterized protein</fullName>
    </submittedName>
</protein>
<sequence>MPQASSLKVALICSIFYTQREEKNERKRILKSLRRECVLFWSFVLSMALVFGFLLWSKFSGFRAAFFVSFFLIIFSFLLCCVVLCCVFK</sequence>
<feature type="transmembrane region" description="Helical" evidence="1">
    <location>
        <begin position="37"/>
        <end position="56"/>
    </location>
</feature>
<keyword evidence="1" id="KW-1133">Transmembrane helix</keyword>
<dbReference type="AlphaFoldDB" id="A0AAD6MEU4"/>
<keyword evidence="1" id="KW-0812">Transmembrane</keyword>
<comment type="caution">
    <text evidence="2">The sequence shown here is derived from an EMBL/GenBank/DDBJ whole genome shotgun (WGS) entry which is preliminary data.</text>
</comment>
<reference evidence="2" key="1">
    <citation type="journal article" date="2023" name="Mol. Ecol. Resour.">
        <title>Chromosome-level genome assembly of a triploid poplar Populus alba 'Berolinensis'.</title>
        <authorList>
            <person name="Chen S."/>
            <person name="Yu Y."/>
            <person name="Wang X."/>
            <person name="Wang S."/>
            <person name="Zhang T."/>
            <person name="Zhou Y."/>
            <person name="He R."/>
            <person name="Meng N."/>
            <person name="Wang Y."/>
            <person name="Liu W."/>
            <person name="Liu Z."/>
            <person name="Liu J."/>
            <person name="Guo Q."/>
            <person name="Huang H."/>
            <person name="Sederoff R.R."/>
            <person name="Wang G."/>
            <person name="Qu G."/>
            <person name="Chen S."/>
        </authorList>
    </citation>
    <scope>NUCLEOTIDE SEQUENCE</scope>
    <source>
        <strain evidence="2">SC-2020</strain>
    </source>
</reference>
<dbReference type="Proteomes" id="UP001164929">
    <property type="component" value="Chromosome 9"/>
</dbReference>
<evidence type="ECO:0000313" key="2">
    <source>
        <dbReference type="EMBL" id="KAJ6984228.1"/>
    </source>
</evidence>
<proteinExistence type="predicted"/>
<organism evidence="2 3">
    <name type="scientific">Populus alba x Populus x berolinensis</name>
    <dbReference type="NCBI Taxonomy" id="444605"/>
    <lineage>
        <taxon>Eukaryota</taxon>
        <taxon>Viridiplantae</taxon>
        <taxon>Streptophyta</taxon>
        <taxon>Embryophyta</taxon>
        <taxon>Tracheophyta</taxon>
        <taxon>Spermatophyta</taxon>
        <taxon>Magnoliopsida</taxon>
        <taxon>eudicotyledons</taxon>
        <taxon>Gunneridae</taxon>
        <taxon>Pentapetalae</taxon>
        <taxon>rosids</taxon>
        <taxon>fabids</taxon>
        <taxon>Malpighiales</taxon>
        <taxon>Salicaceae</taxon>
        <taxon>Saliceae</taxon>
        <taxon>Populus</taxon>
    </lineage>
</organism>
<name>A0AAD6MEU4_9ROSI</name>
<dbReference type="EMBL" id="JAQIZT010000009">
    <property type="protein sequence ID" value="KAJ6984228.1"/>
    <property type="molecule type" value="Genomic_DNA"/>
</dbReference>
<feature type="transmembrane region" description="Helical" evidence="1">
    <location>
        <begin position="62"/>
        <end position="88"/>
    </location>
</feature>
<keyword evidence="1" id="KW-0472">Membrane</keyword>
<evidence type="ECO:0000313" key="3">
    <source>
        <dbReference type="Proteomes" id="UP001164929"/>
    </source>
</evidence>
<accession>A0AAD6MEU4</accession>
<evidence type="ECO:0000256" key="1">
    <source>
        <dbReference type="SAM" id="Phobius"/>
    </source>
</evidence>
<gene>
    <name evidence="2" type="ORF">NC653_022473</name>
</gene>
<keyword evidence="3" id="KW-1185">Reference proteome</keyword>